<feature type="chain" id="PRO_5044980319" description="Purple acid phosphatase" evidence="5">
    <location>
        <begin position="21"/>
        <end position="551"/>
    </location>
</feature>
<dbReference type="InterPro" id="IPR004843">
    <property type="entry name" value="Calcineurin-like_PHP"/>
</dbReference>
<dbReference type="PANTHER" id="PTHR22953:SF153">
    <property type="entry name" value="PURPLE ACID PHOSPHATASE"/>
    <property type="match status" value="1"/>
</dbReference>
<dbReference type="CDD" id="cd00839">
    <property type="entry name" value="MPP_PAPs"/>
    <property type="match status" value="1"/>
</dbReference>
<dbReference type="InterPro" id="IPR025733">
    <property type="entry name" value="PAPs_C"/>
</dbReference>
<accession>A0ABP0THB4</accession>
<dbReference type="SUPFAM" id="SSF56300">
    <property type="entry name" value="Metallo-dependent phosphatases"/>
    <property type="match status" value="1"/>
</dbReference>
<feature type="domain" description="Calcineurin-like phosphoesterase" evidence="6">
    <location>
        <begin position="200"/>
        <end position="412"/>
    </location>
</feature>
<feature type="signal peptide" evidence="5">
    <location>
        <begin position="1"/>
        <end position="20"/>
    </location>
</feature>
<keyword evidence="2 5" id="KW-0732">Signal</keyword>
<evidence type="ECO:0000256" key="2">
    <source>
        <dbReference type="ARBA" id="ARBA00022729"/>
    </source>
</evidence>
<keyword evidence="4" id="KW-0325">Glycoprotein</keyword>
<dbReference type="InterPro" id="IPR029052">
    <property type="entry name" value="Metallo-depent_PP-like"/>
</dbReference>
<dbReference type="PANTHER" id="PTHR22953">
    <property type="entry name" value="ACID PHOSPHATASE RELATED"/>
    <property type="match status" value="1"/>
</dbReference>
<evidence type="ECO:0000256" key="1">
    <source>
        <dbReference type="ARBA" id="ARBA00008723"/>
    </source>
</evidence>
<evidence type="ECO:0000259" key="6">
    <source>
        <dbReference type="Pfam" id="PF00149"/>
    </source>
</evidence>
<evidence type="ECO:0000259" key="8">
    <source>
        <dbReference type="Pfam" id="PF16656"/>
    </source>
</evidence>
<evidence type="ECO:0000313" key="10">
    <source>
        <dbReference type="Proteomes" id="UP001497512"/>
    </source>
</evidence>
<dbReference type="Gene3D" id="3.60.21.10">
    <property type="match status" value="2"/>
</dbReference>
<evidence type="ECO:0000256" key="5">
    <source>
        <dbReference type="RuleBase" id="RU361203"/>
    </source>
</evidence>
<evidence type="ECO:0000256" key="4">
    <source>
        <dbReference type="ARBA" id="ARBA00023180"/>
    </source>
</evidence>
<dbReference type="EC" id="3.1.3.2" evidence="5"/>
<dbReference type="Pfam" id="PF16656">
    <property type="entry name" value="Pur_ac_phosph_N"/>
    <property type="match status" value="1"/>
</dbReference>
<keyword evidence="10" id="KW-1185">Reference proteome</keyword>
<dbReference type="InterPro" id="IPR008963">
    <property type="entry name" value="Purple_acid_Pase-like_N"/>
</dbReference>
<dbReference type="InterPro" id="IPR039331">
    <property type="entry name" value="PAPs-like"/>
</dbReference>
<comment type="similarity">
    <text evidence="1 5">Belongs to the metallophosphoesterase superfamily. Purple acid phosphatase family.</text>
</comment>
<dbReference type="Proteomes" id="UP001497512">
    <property type="component" value="Chromosome 11"/>
</dbReference>
<proteinExistence type="inferred from homology"/>
<dbReference type="Pfam" id="PF14008">
    <property type="entry name" value="Metallophos_C"/>
    <property type="match status" value="1"/>
</dbReference>
<keyword evidence="3 5" id="KW-0378">Hydrolase</keyword>
<feature type="domain" description="Purple acid phosphatase N-terminal" evidence="8">
    <location>
        <begin position="76"/>
        <end position="187"/>
    </location>
</feature>
<dbReference type="Pfam" id="PF00149">
    <property type="entry name" value="Metallophos"/>
    <property type="match status" value="1"/>
</dbReference>
<dbReference type="InterPro" id="IPR041792">
    <property type="entry name" value="MPP_PAP"/>
</dbReference>
<organism evidence="9 10">
    <name type="scientific">Sphagnum troendelagicum</name>
    <dbReference type="NCBI Taxonomy" id="128251"/>
    <lineage>
        <taxon>Eukaryota</taxon>
        <taxon>Viridiplantae</taxon>
        <taxon>Streptophyta</taxon>
        <taxon>Embryophyta</taxon>
        <taxon>Bryophyta</taxon>
        <taxon>Sphagnophytina</taxon>
        <taxon>Sphagnopsida</taxon>
        <taxon>Sphagnales</taxon>
        <taxon>Sphagnaceae</taxon>
        <taxon>Sphagnum</taxon>
    </lineage>
</organism>
<dbReference type="SUPFAM" id="SSF49363">
    <property type="entry name" value="Purple acid phosphatase, N-terminal domain"/>
    <property type="match status" value="1"/>
</dbReference>
<protein>
    <recommendedName>
        <fullName evidence="5">Purple acid phosphatase</fullName>
        <ecNumber evidence="5">3.1.3.2</ecNumber>
    </recommendedName>
</protein>
<evidence type="ECO:0000256" key="3">
    <source>
        <dbReference type="ARBA" id="ARBA00022801"/>
    </source>
</evidence>
<gene>
    <name evidence="9" type="ORF">CSSPTR1EN2_LOCUS3575</name>
</gene>
<dbReference type="EMBL" id="OZ019903">
    <property type="protein sequence ID" value="CAK9196641.1"/>
    <property type="molecule type" value="Genomic_DNA"/>
</dbReference>
<name>A0ABP0THB4_9BRYO</name>
<comment type="catalytic activity">
    <reaction evidence="5">
        <text>a phosphate monoester + H2O = an alcohol + phosphate</text>
        <dbReference type="Rhea" id="RHEA:15017"/>
        <dbReference type="ChEBI" id="CHEBI:15377"/>
        <dbReference type="ChEBI" id="CHEBI:30879"/>
        <dbReference type="ChEBI" id="CHEBI:43474"/>
        <dbReference type="ChEBI" id="CHEBI:67140"/>
        <dbReference type="EC" id="3.1.3.2"/>
    </reaction>
</comment>
<evidence type="ECO:0000313" key="9">
    <source>
        <dbReference type="EMBL" id="CAK9196641.1"/>
    </source>
</evidence>
<dbReference type="Gene3D" id="2.60.40.380">
    <property type="entry name" value="Purple acid phosphatase-like, N-terminal"/>
    <property type="match status" value="1"/>
</dbReference>
<feature type="domain" description="Purple acid phosphatase C-terminal" evidence="7">
    <location>
        <begin position="483"/>
        <end position="530"/>
    </location>
</feature>
<evidence type="ECO:0000259" key="7">
    <source>
        <dbReference type="Pfam" id="PF14008"/>
    </source>
</evidence>
<reference evidence="9" key="1">
    <citation type="submission" date="2024-02" db="EMBL/GenBank/DDBJ databases">
        <authorList>
            <consortium name="ELIXIR-Norway"/>
            <consortium name="Elixir Norway"/>
        </authorList>
    </citation>
    <scope>NUCLEOTIDE SEQUENCE</scope>
</reference>
<sequence length="551" mass="62042">MGVFKLFSVSHLFLVPLVIHKRLPLVFSGGNRIPSTLDGPFVPVTIPLDPSIRLSASQDLPQYDPRVVKRVAAIYPEQIFLSLSTPDAMWVSWVTGDSQIGPKVTPLDPSSVASVVVYGTRSGNYTHMAYGKSEVYSQTYPFEGVLNYTSGIIHHVHITGLEPDTQYYYKCGDPFLSAMSTELQFKTLKLPGPSNYPQHIGIVGDLGLTYNSTSTFDHLLLNDPDLWLLLGDLSYANLYITNGTGASDYGKAFGHSTPIHETYQPRWDMWQRMVEPLTSRVPTMVIEGNHELEQQIDNQTFVAYKARFAVPSEESGSGTSMYYSFDAGGIHFVMIGSYVNYNQSGDQYAWLEKDLANVNRSVTPWLIAITHAPWYNSYRAHYRELECMRQQMEDLLYHYGVDVSFNGHVHAYERMNRIYNYNYDPCAPVYITVGDGGNHENLAIPHADEPGHCPQPSATVDSTFLHLSGYCGFNFTSGPASGQFCWDRQPDWSAFRDSSFGHGIIEVVNSTHLLWTWHRNQDAYDQVVGDQVYIVRQPDVCTNKIVDTIQK</sequence>
<dbReference type="InterPro" id="IPR015914">
    <property type="entry name" value="PAPs_N"/>
</dbReference>